<gene>
    <name evidence="1" type="ORF">NBRC116585_16070</name>
</gene>
<evidence type="ECO:0000313" key="1">
    <source>
        <dbReference type="EMBL" id="GAA6145489.1"/>
    </source>
</evidence>
<sequence>MVIAKGGEGGSRTLHFLARAIIPKNRGLEEVHGFLYLKIIAKGGEGGSRPLHFLARAIIPKNRGLEEVHGFFMPNGYR</sequence>
<dbReference type="EMBL" id="BAABWH010000004">
    <property type="protein sequence ID" value="GAA6145489.1"/>
    <property type="molecule type" value="Genomic_DNA"/>
</dbReference>
<evidence type="ECO:0000313" key="2">
    <source>
        <dbReference type="Proteomes" id="UP001481413"/>
    </source>
</evidence>
<dbReference type="Proteomes" id="UP001481413">
    <property type="component" value="Unassembled WGS sequence"/>
</dbReference>
<protein>
    <submittedName>
        <fullName evidence="1">Uncharacterized protein</fullName>
    </submittedName>
</protein>
<keyword evidence="2" id="KW-1185">Reference proteome</keyword>
<organism evidence="1 2">
    <name type="scientific">Thalassolituus maritimus</name>
    <dbReference type="NCBI Taxonomy" id="484498"/>
    <lineage>
        <taxon>Bacteria</taxon>
        <taxon>Pseudomonadati</taxon>
        <taxon>Pseudomonadota</taxon>
        <taxon>Gammaproteobacteria</taxon>
        <taxon>Oceanospirillales</taxon>
        <taxon>Oceanospirillaceae</taxon>
        <taxon>Thalassolituus</taxon>
    </lineage>
</organism>
<comment type="caution">
    <text evidence="1">The sequence shown here is derived from an EMBL/GenBank/DDBJ whole genome shotgun (WGS) entry which is preliminary data.</text>
</comment>
<proteinExistence type="predicted"/>
<accession>A0ABP9ZZF3</accession>
<name>A0ABP9ZZF3_9GAMM</name>
<reference evidence="1 2" key="1">
    <citation type="submission" date="2024-04" db="EMBL/GenBank/DDBJ databases">
        <title>Draft genome sequence of Thalassolituus maritimus NBRC 116585.</title>
        <authorList>
            <person name="Miyakawa T."/>
            <person name="Kusuya Y."/>
            <person name="Miura T."/>
        </authorList>
    </citation>
    <scope>NUCLEOTIDE SEQUENCE [LARGE SCALE GENOMIC DNA]</scope>
    <source>
        <strain evidence="1 2">5NW40-0001</strain>
    </source>
</reference>